<dbReference type="EMBL" id="CADCUF010000116">
    <property type="protein sequence ID" value="CAA9329808.1"/>
    <property type="molecule type" value="Genomic_DNA"/>
</dbReference>
<dbReference type="AlphaFoldDB" id="A0A6J4LG40"/>
<name>A0A6J4LG40_9ACTN</name>
<sequence>MQLVEVQPVAPQPVDRPEQLLAGPGPVPHLRLAADEDVRPRVALEVVAEPQLRLGVARGDVDVVDATVQGRLDQHVGLILRQDARGVGPERDDGAGMAGRAEWSGLHGVPPYEMDDDEGWRTTHAGGLPLPSVHPMKRLPFHTDVSLPSGRPATRARARVTRFSAVRSRPPCRRLNLAPI</sequence>
<evidence type="ECO:0000256" key="1">
    <source>
        <dbReference type="SAM" id="MobiDB-lite"/>
    </source>
</evidence>
<proteinExistence type="predicted"/>
<gene>
    <name evidence="2" type="ORF">AVDCRST_MAG24-747</name>
</gene>
<feature type="region of interest" description="Disordered" evidence="1">
    <location>
        <begin position="1"/>
        <end position="25"/>
    </location>
</feature>
<protein>
    <submittedName>
        <fullName evidence="2">Uncharacterized protein</fullName>
    </submittedName>
</protein>
<evidence type="ECO:0000313" key="2">
    <source>
        <dbReference type="EMBL" id="CAA9329808.1"/>
    </source>
</evidence>
<organism evidence="2">
    <name type="scientific">uncultured Nocardioidaceae bacterium</name>
    <dbReference type="NCBI Taxonomy" id="253824"/>
    <lineage>
        <taxon>Bacteria</taxon>
        <taxon>Bacillati</taxon>
        <taxon>Actinomycetota</taxon>
        <taxon>Actinomycetes</taxon>
        <taxon>Propionibacteriales</taxon>
        <taxon>Nocardioidaceae</taxon>
        <taxon>environmental samples</taxon>
    </lineage>
</organism>
<accession>A0A6J4LG40</accession>
<reference evidence="2" key="1">
    <citation type="submission" date="2020-02" db="EMBL/GenBank/DDBJ databases">
        <authorList>
            <person name="Meier V. D."/>
        </authorList>
    </citation>
    <scope>NUCLEOTIDE SEQUENCE</scope>
    <source>
        <strain evidence="2">AVDCRST_MAG24</strain>
    </source>
</reference>